<dbReference type="InterPro" id="IPR002902">
    <property type="entry name" value="GNK2"/>
</dbReference>
<evidence type="ECO:0000256" key="17">
    <source>
        <dbReference type="SAM" id="MobiDB-lite"/>
    </source>
</evidence>
<dbReference type="EMBL" id="SMOL01000768">
    <property type="protein sequence ID" value="KAB2597404.1"/>
    <property type="molecule type" value="Genomic_DNA"/>
</dbReference>
<dbReference type="EC" id="2.7.11.1" evidence="2"/>
<evidence type="ECO:0000256" key="11">
    <source>
        <dbReference type="ARBA" id="ARBA00022989"/>
    </source>
</evidence>
<dbReference type="Gene3D" id="3.30.430.20">
    <property type="entry name" value="Gnk2 domain, C-X8-C-X2-C motif"/>
    <property type="match status" value="2"/>
</dbReference>
<dbReference type="FunFam" id="3.30.200.20:FF:000727">
    <property type="entry name" value="Cysteine-rich RLK (RECEPTOR-like protein kinase) 23"/>
    <property type="match status" value="1"/>
</dbReference>
<evidence type="ECO:0000256" key="9">
    <source>
        <dbReference type="ARBA" id="ARBA00022777"/>
    </source>
</evidence>
<comment type="catalytic activity">
    <reaction evidence="15">
        <text>L-threonyl-[protein] + ATP = O-phospho-L-threonyl-[protein] + ADP + H(+)</text>
        <dbReference type="Rhea" id="RHEA:46608"/>
        <dbReference type="Rhea" id="RHEA-COMP:11060"/>
        <dbReference type="Rhea" id="RHEA-COMP:11605"/>
        <dbReference type="ChEBI" id="CHEBI:15378"/>
        <dbReference type="ChEBI" id="CHEBI:30013"/>
        <dbReference type="ChEBI" id="CHEBI:30616"/>
        <dbReference type="ChEBI" id="CHEBI:61977"/>
        <dbReference type="ChEBI" id="CHEBI:456216"/>
        <dbReference type="EC" id="2.7.11.1"/>
    </reaction>
</comment>
<evidence type="ECO:0000256" key="4">
    <source>
        <dbReference type="ARBA" id="ARBA00022679"/>
    </source>
</evidence>
<proteinExistence type="predicted"/>
<keyword evidence="9 22" id="KW-0418">Kinase</keyword>
<accession>A0A5N5FG84</accession>
<evidence type="ECO:0000256" key="2">
    <source>
        <dbReference type="ARBA" id="ARBA00012513"/>
    </source>
</evidence>
<keyword evidence="13 22" id="KW-0675">Receptor</keyword>
<dbReference type="InterPro" id="IPR011009">
    <property type="entry name" value="Kinase-like_dom_sf"/>
</dbReference>
<name>A0A5N5FG84_9ROSA</name>
<feature type="compositionally biased region" description="Low complexity" evidence="17">
    <location>
        <begin position="195"/>
        <end position="206"/>
    </location>
</feature>
<feature type="region of interest" description="Disordered" evidence="17">
    <location>
        <begin position="181"/>
        <end position="206"/>
    </location>
</feature>
<keyword evidence="4" id="KW-0808">Transferase</keyword>
<feature type="compositionally biased region" description="Pro residues" evidence="17">
    <location>
        <begin position="185"/>
        <end position="194"/>
    </location>
</feature>
<dbReference type="PANTHER" id="PTHR27002:SF1073">
    <property type="entry name" value="CYSTEINE-RICH RECEPTOR-LIKE PROTEIN KINASE 29"/>
    <property type="match status" value="1"/>
</dbReference>
<evidence type="ECO:0000256" key="15">
    <source>
        <dbReference type="ARBA" id="ARBA00047899"/>
    </source>
</evidence>
<dbReference type="FunFam" id="1.10.510.10:FF:001023">
    <property type="entry name" value="Os07g0541700 protein"/>
    <property type="match status" value="1"/>
</dbReference>
<dbReference type="PROSITE" id="PS51473">
    <property type="entry name" value="GNK2"/>
    <property type="match status" value="1"/>
</dbReference>
<gene>
    <name evidence="22" type="ORF">D8674_000324</name>
</gene>
<dbReference type="PROSITE" id="PS50011">
    <property type="entry name" value="PROTEIN_KINASE_DOM"/>
    <property type="match status" value="1"/>
</dbReference>
<evidence type="ECO:0000256" key="5">
    <source>
        <dbReference type="ARBA" id="ARBA00022692"/>
    </source>
</evidence>
<dbReference type="PANTHER" id="PTHR27002">
    <property type="entry name" value="RECEPTOR-LIKE SERINE/THREONINE-PROTEIN KINASE SD1-8"/>
    <property type="match status" value="1"/>
</dbReference>
<feature type="chain" id="PRO_5024324317" description="non-specific serine/threonine protein kinase" evidence="19">
    <location>
        <begin position="18"/>
        <end position="590"/>
    </location>
</feature>
<reference evidence="22 23" key="1">
    <citation type="submission" date="2019-09" db="EMBL/GenBank/DDBJ databases">
        <authorList>
            <person name="Ou C."/>
        </authorList>
    </citation>
    <scope>NUCLEOTIDE SEQUENCE [LARGE SCALE GENOMIC DNA]</scope>
    <source>
        <strain evidence="22">S2</strain>
        <tissue evidence="22">Leaf</tissue>
    </source>
</reference>
<dbReference type="InterPro" id="IPR000719">
    <property type="entry name" value="Prot_kinase_dom"/>
</dbReference>
<reference evidence="22 23" key="3">
    <citation type="submission" date="2019-11" db="EMBL/GenBank/DDBJ databases">
        <title>A de novo genome assembly of a pear dwarfing rootstock.</title>
        <authorList>
            <person name="Wang F."/>
            <person name="Wang J."/>
            <person name="Li S."/>
            <person name="Zhang Y."/>
            <person name="Fang M."/>
            <person name="Ma L."/>
            <person name="Zhao Y."/>
            <person name="Jiang S."/>
        </authorList>
    </citation>
    <scope>NUCLEOTIDE SEQUENCE [LARGE SCALE GENOMIC DNA]</scope>
    <source>
        <strain evidence="22">S2</strain>
        <tissue evidence="22">Leaf</tissue>
    </source>
</reference>
<evidence type="ECO:0000313" key="23">
    <source>
        <dbReference type="Proteomes" id="UP000327157"/>
    </source>
</evidence>
<comment type="catalytic activity">
    <reaction evidence="16">
        <text>L-seryl-[protein] + ATP = O-phospho-L-seryl-[protein] + ADP + H(+)</text>
        <dbReference type="Rhea" id="RHEA:17989"/>
        <dbReference type="Rhea" id="RHEA-COMP:9863"/>
        <dbReference type="Rhea" id="RHEA-COMP:11604"/>
        <dbReference type="ChEBI" id="CHEBI:15378"/>
        <dbReference type="ChEBI" id="CHEBI:29999"/>
        <dbReference type="ChEBI" id="CHEBI:30616"/>
        <dbReference type="ChEBI" id="CHEBI:83421"/>
        <dbReference type="ChEBI" id="CHEBI:456216"/>
        <dbReference type="EC" id="2.7.11.1"/>
    </reaction>
</comment>
<keyword evidence="6 19" id="KW-0732">Signal</keyword>
<dbReference type="Pfam" id="PF07714">
    <property type="entry name" value="PK_Tyr_Ser-Thr"/>
    <property type="match status" value="1"/>
</dbReference>
<evidence type="ECO:0000256" key="3">
    <source>
        <dbReference type="ARBA" id="ARBA00022527"/>
    </source>
</evidence>
<dbReference type="Pfam" id="PF01657">
    <property type="entry name" value="Stress-antifung"/>
    <property type="match status" value="2"/>
</dbReference>
<keyword evidence="7" id="KW-0677">Repeat</keyword>
<dbReference type="Gene3D" id="1.10.510.10">
    <property type="entry name" value="Transferase(Phosphotransferase) domain 1"/>
    <property type="match status" value="1"/>
</dbReference>
<evidence type="ECO:0000256" key="10">
    <source>
        <dbReference type="ARBA" id="ARBA00022840"/>
    </source>
</evidence>
<keyword evidence="11 18" id="KW-1133">Transmembrane helix</keyword>
<comment type="subcellular location">
    <subcellularLocation>
        <location evidence="1">Membrane</location>
        <topology evidence="1">Single-pass membrane protein</topology>
    </subcellularLocation>
</comment>
<protein>
    <recommendedName>
        <fullName evidence="2">non-specific serine/threonine protein kinase</fullName>
        <ecNumber evidence="2">2.7.11.1</ecNumber>
    </recommendedName>
</protein>
<keyword evidence="12 18" id="KW-0472">Membrane</keyword>
<evidence type="ECO:0000256" key="6">
    <source>
        <dbReference type="ARBA" id="ARBA00022729"/>
    </source>
</evidence>
<keyword evidence="3" id="KW-0723">Serine/threonine-protein kinase</keyword>
<dbReference type="AlphaFoldDB" id="A0A5N5FG84"/>
<dbReference type="OrthoDB" id="4062651at2759"/>
<evidence type="ECO:0000259" key="21">
    <source>
        <dbReference type="PROSITE" id="PS51473"/>
    </source>
</evidence>
<feature type="transmembrane region" description="Helical" evidence="18">
    <location>
        <begin position="212"/>
        <end position="233"/>
    </location>
</feature>
<dbReference type="CDD" id="cd23509">
    <property type="entry name" value="Gnk2-like"/>
    <property type="match status" value="2"/>
</dbReference>
<dbReference type="InterPro" id="IPR038408">
    <property type="entry name" value="GNK2_sf"/>
</dbReference>
<dbReference type="GO" id="GO:0005886">
    <property type="term" value="C:plasma membrane"/>
    <property type="evidence" value="ECO:0007669"/>
    <property type="project" value="TreeGrafter"/>
</dbReference>
<reference evidence="23" key="2">
    <citation type="submission" date="2019-10" db="EMBL/GenBank/DDBJ databases">
        <title>A de novo genome assembly of a pear dwarfing rootstock.</title>
        <authorList>
            <person name="Wang F."/>
            <person name="Wang J."/>
            <person name="Li S."/>
            <person name="Zhang Y."/>
            <person name="Fang M."/>
            <person name="Ma L."/>
            <person name="Zhao Y."/>
            <person name="Jiang S."/>
        </authorList>
    </citation>
    <scope>NUCLEOTIDE SEQUENCE [LARGE SCALE GENOMIC DNA]</scope>
</reference>
<evidence type="ECO:0000256" key="14">
    <source>
        <dbReference type="ARBA" id="ARBA00023180"/>
    </source>
</evidence>
<organism evidence="22 23">
    <name type="scientific">Pyrus ussuriensis x Pyrus communis</name>
    <dbReference type="NCBI Taxonomy" id="2448454"/>
    <lineage>
        <taxon>Eukaryota</taxon>
        <taxon>Viridiplantae</taxon>
        <taxon>Streptophyta</taxon>
        <taxon>Embryophyta</taxon>
        <taxon>Tracheophyta</taxon>
        <taxon>Spermatophyta</taxon>
        <taxon>Magnoliopsida</taxon>
        <taxon>eudicotyledons</taxon>
        <taxon>Gunneridae</taxon>
        <taxon>Pentapetalae</taxon>
        <taxon>rosids</taxon>
        <taxon>fabids</taxon>
        <taxon>Rosales</taxon>
        <taxon>Rosaceae</taxon>
        <taxon>Amygdaloideae</taxon>
        <taxon>Maleae</taxon>
        <taxon>Pyrus</taxon>
    </lineage>
</organism>
<evidence type="ECO:0000256" key="1">
    <source>
        <dbReference type="ARBA" id="ARBA00004167"/>
    </source>
</evidence>
<dbReference type="Gene3D" id="3.30.200.20">
    <property type="entry name" value="Phosphorylase Kinase, domain 1"/>
    <property type="match status" value="1"/>
</dbReference>
<evidence type="ECO:0000256" key="8">
    <source>
        <dbReference type="ARBA" id="ARBA00022741"/>
    </source>
</evidence>
<dbReference type="GO" id="GO:0004674">
    <property type="term" value="F:protein serine/threonine kinase activity"/>
    <property type="evidence" value="ECO:0007669"/>
    <property type="project" value="UniProtKB-KW"/>
</dbReference>
<keyword evidence="8" id="KW-0547">Nucleotide-binding</keyword>
<keyword evidence="10" id="KW-0067">ATP-binding</keyword>
<evidence type="ECO:0000313" key="22">
    <source>
        <dbReference type="EMBL" id="KAB2597404.1"/>
    </source>
</evidence>
<evidence type="ECO:0000259" key="20">
    <source>
        <dbReference type="PROSITE" id="PS50011"/>
    </source>
</evidence>
<evidence type="ECO:0000256" key="7">
    <source>
        <dbReference type="ARBA" id="ARBA00022737"/>
    </source>
</evidence>
<evidence type="ECO:0000256" key="19">
    <source>
        <dbReference type="SAM" id="SignalP"/>
    </source>
</evidence>
<dbReference type="GO" id="GO:0005524">
    <property type="term" value="F:ATP binding"/>
    <property type="evidence" value="ECO:0007669"/>
    <property type="project" value="UniProtKB-KW"/>
</dbReference>
<evidence type="ECO:0000256" key="16">
    <source>
        <dbReference type="ARBA" id="ARBA00048679"/>
    </source>
</evidence>
<evidence type="ECO:0000256" key="13">
    <source>
        <dbReference type="ARBA" id="ARBA00023170"/>
    </source>
</evidence>
<feature type="domain" description="Gnk2-homologous" evidence="21">
    <location>
        <begin position="71"/>
        <end position="175"/>
    </location>
</feature>
<sequence length="590" mass="66212">MFFLCPLLLLVTIQVIAQPDFQSVKCFNEKGNYTTSSTYQTNLNTLLSSLSSPFNNGNNYNFYNLSCGQNSNRVHAIVLCGGNVEADVCHSCLKNSTQKITEVCPNQKEFAIGTTTALNFQPVYGLVQCTPDLSELDCSDCLARTMAEITNCCGMKQGGKVVKPNCNVRYEISRFYDPTTVAPLPSSPPSPPPSSTNNTNSGGSKSNASQTIIIIVVPIVVALVLIIFIFVCLRVRRTKQKLETIFLLNCSSWGDDRNEIRYAESLQFDFSTITVATKDFCEDNKPGHGGFGRVYRDKFSNGEDIAVKMLSTNSRQGYLEFKNEVLLVAKLQHRNLVRLLGFYSKGNERLLVYEFVPNASLDHIIFDIHNKACTLDWDRRYKIIVGTARGILYLHEDSRLRISHRNLKANNILIDEEMNPKISNFGMARYGYMAPEYAMHGHFFVKSDVYSFGKNNSFHHGDNVEDLISFIRWENYSAVTSSNLIDLTLKTGSRNEIMRCIHIGLLCMQENIGDRATMASVIMMLNSYSLTLPVPLQPAFFMHSSGGTELSESRGWENYLGVTKSNQYSKSSSVKVPEHEVSILSETYPR</sequence>
<dbReference type="Proteomes" id="UP000327157">
    <property type="component" value="Chromosome 1"/>
</dbReference>
<keyword evidence="14" id="KW-0325">Glycoprotein</keyword>
<evidence type="ECO:0000256" key="18">
    <source>
        <dbReference type="SAM" id="Phobius"/>
    </source>
</evidence>
<keyword evidence="5 18" id="KW-0812">Transmembrane</keyword>
<feature type="signal peptide" evidence="19">
    <location>
        <begin position="1"/>
        <end position="17"/>
    </location>
</feature>
<evidence type="ECO:0000256" key="12">
    <source>
        <dbReference type="ARBA" id="ARBA00023136"/>
    </source>
</evidence>
<dbReference type="InterPro" id="IPR001245">
    <property type="entry name" value="Ser-Thr/Tyr_kinase_cat_dom"/>
</dbReference>
<dbReference type="SUPFAM" id="SSF56112">
    <property type="entry name" value="Protein kinase-like (PK-like)"/>
    <property type="match status" value="1"/>
</dbReference>
<keyword evidence="23" id="KW-1185">Reference proteome</keyword>
<feature type="domain" description="Protein kinase" evidence="20">
    <location>
        <begin position="280"/>
        <end position="540"/>
    </location>
</feature>
<comment type="caution">
    <text evidence="22">The sequence shown here is derived from an EMBL/GenBank/DDBJ whole genome shotgun (WGS) entry which is preliminary data.</text>
</comment>